<evidence type="ECO:0000259" key="1">
    <source>
        <dbReference type="Pfam" id="PF07883"/>
    </source>
</evidence>
<gene>
    <name evidence="2" type="ORF">HNR30_003815</name>
</gene>
<dbReference type="Pfam" id="PF07883">
    <property type="entry name" value="Cupin_2"/>
    <property type="match status" value="1"/>
</dbReference>
<dbReference type="SUPFAM" id="SSF51182">
    <property type="entry name" value="RmlC-like cupins"/>
    <property type="match status" value="1"/>
</dbReference>
<evidence type="ECO:0000313" key="2">
    <source>
        <dbReference type="EMBL" id="MBA2892461.1"/>
    </source>
</evidence>
<keyword evidence="2" id="KW-0223">Dioxygenase</keyword>
<evidence type="ECO:0000313" key="3">
    <source>
        <dbReference type="Proteomes" id="UP000530928"/>
    </source>
</evidence>
<proteinExistence type="predicted"/>
<sequence>MVRILEGATRIPVPGGKVIAEHIGRVNSGDEAISIAHMVAPAGWEEPAQTPLFTEYTVVLKGAVIVEHAGGTSTVKAGQSIVTPAGEKVRYSTGDEGAEYIAVCLPAFSPDTVNRDE</sequence>
<keyword evidence="2" id="KW-0560">Oxidoreductase</keyword>
<comment type="caution">
    <text evidence="2">The sequence shown here is derived from an EMBL/GenBank/DDBJ whole genome shotgun (WGS) entry which is preliminary data.</text>
</comment>
<keyword evidence="3" id="KW-1185">Reference proteome</keyword>
<accession>A0A7W0CJS6</accession>
<dbReference type="GO" id="GO:0051213">
    <property type="term" value="F:dioxygenase activity"/>
    <property type="evidence" value="ECO:0007669"/>
    <property type="project" value="UniProtKB-KW"/>
</dbReference>
<dbReference type="Gene3D" id="2.60.120.10">
    <property type="entry name" value="Jelly Rolls"/>
    <property type="match status" value="1"/>
</dbReference>
<name>A0A7W0CJS6_9ACTN</name>
<dbReference type="InterPro" id="IPR011051">
    <property type="entry name" value="RmlC_Cupin_sf"/>
</dbReference>
<protein>
    <submittedName>
        <fullName evidence="2">Quercetin dioxygenase-like cupin family protein</fullName>
    </submittedName>
</protein>
<dbReference type="EMBL" id="JACDUR010000004">
    <property type="protein sequence ID" value="MBA2892461.1"/>
    <property type="molecule type" value="Genomic_DNA"/>
</dbReference>
<dbReference type="Proteomes" id="UP000530928">
    <property type="component" value="Unassembled WGS sequence"/>
</dbReference>
<dbReference type="RefSeq" id="WP_181611232.1">
    <property type="nucleotide sequence ID" value="NZ_BAABAM010000003.1"/>
</dbReference>
<dbReference type="InterPro" id="IPR013096">
    <property type="entry name" value="Cupin_2"/>
</dbReference>
<feature type="domain" description="Cupin type-2" evidence="1">
    <location>
        <begin position="54"/>
        <end position="103"/>
    </location>
</feature>
<organism evidence="2 3">
    <name type="scientific">Nonomuraea soli</name>
    <dbReference type="NCBI Taxonomy" id="1032476"/>
    <lineage>
        <taxon>Bacteria</taxon>
        <taxon>Bacillati</taxon>
        <taxon>Actinomycetota</taxon>
        <taxon>Actinomycetes</taxon>
        <taxon>Streptosporangiales</taxon>
        <taxon>Streptosporangiaceae</taxon>
        <taxon>Nonomuraea</taxon>
    </lineage>
</organism>
<dbReference type="InterPro" id="IPR014710">
    <property type="entry name" value="RmlC-like_jellyroll"/>
</dbReference>
<reference evidence="2 3" key="1">
    <citation type="submission" date="2020-07" db="EMBL/GenBank/DDBJ databases">
        <title>Genomic Encyclopedia of Type Strains, Phase IV (KMG-IV): sequencing the most valuable type-strain genomes for metagenomic binning, comparative biology and taxonomic classification.</title>
        <authorList>
            <person name="Goeker M."/>
        </authorList>
    </citation>
    <scope>NUCLEOTIDE SEQUENCE [LARGE SCALE GENOMIC DNA]</scope>
    <source>
        <strain evidence="2 3">DSM 45533</strain>
    </source>
</reference>
<dbReference type="AlphaFoldDB" id="A0A7W0CJS6"/>